<comment type="caution">
    <text evidence="1">The sequence shown here is derived from an EMBL/GenBank/DDBJ whole genome shotgun (WGS) entry which is preliminary data.</text>
</comment>
<protein>
    <recommendedName>
        <fullName evidence="3">Microcin J25-processing protein McjB C-terminal domain-containing protein</fullName>
    </recommendedName>
</protein>
<evidence type="ECO:0000313" key="1">
    <source>
        <dbReference type="EMBL" id="MEY8772248.1"/>
    </source>
</evidence>
<reference evidence="1 2" key="1">
    <citation type="submission" date="2024-07" db="EMBL/GenBank/DDBJ databases">
        <authorList>
            <person name="Hebao G."/>
        </authorList>
    </citation>
    <scope>NUCLEOTIDE SEQUENCE [LARGE SCALE GENOMIC DNA]</scope>
    <source>
        <strain evidence="1 2">ACCC 02193</strain>
    </source>
</reference>
<keyword evidence="2" id="KW-1185">Reference proteome</keyword>
<dbReference type="EMBL" id="JBGFFX010000012">
    <property type="protein sequence ID" value="MEY8772248.1"/>
    <property type="molecule type" value="Genomic_DNA"/>
</dbReference>
<sequence>MDQEKLDIINEICLKTRRYLETNPAFYTQHIKSPFPKGWCGKSVELLIIALSKKGLSVEKCSGNVFPNAKVKINHAWLECEGYIIDITADQFNDMGYSNPPVMVTDDDTFHRIFVR</sequence>
<proteinExistence type="predicted"/>
<gene>
    <name evidence="1" type="ORF">AB6T85_17730</name>
</gene>
<organism evidence="1 2">
    <name type="scientific">Erwinia aeris</name>
    <dbReference type="NCBI Taxonomy" id="3239803"/>
    <lineage>
        <taxon>Bacteria</taxon>
        <taxon>Pseudomonadati</taxon>
        <taxon>Pseudomonadota</taxon>
        <taxon>Gammaproteobacteria</taxon>
        <taxon>Enterobacterales</taxon>
        <taxon>Erwiniaceae</taxon>
        <taxon>Erwinia</taxon>
    </lineage>
</organism>
<name>A0ABV4EBS6_9GAMM</name>
<evidence type="ECO:0008006" key="3">
    <source>
        <dbReference type="Google" id="ProtNLM"/>
    </source>
</evidence>
<evidence type="ECO:0000313" key="2">
    <source>
        <dbReference type="Proteomes" id="UP001565243"/>
    </source>
</evidence>
<dbReference type="RefSeq" id="WP_369896301.1">
    <property type="nucleotide sequence ID" value="NZ_JBGFFX010000012.1"/>
</dbReference>
<accession>A0ABV4EBS6</accession>
<dbReference type="Proteomes" id="UP001565243">
    <property type="component" value="Unassembled WGS sequence"/>
</dbReference>